<keyword evidence="4 5" id="KW-0694">RNA-binding</keyword>
<dbReference type="SUPFAM" id="SSF90229">
    <property type="entry name" value="CCCH zinc finger"/>
    <property type="match status" value="2"/>
</dbReference>
<evidence type="ECO:0000256" key="4">
    <source>
        <dbReference type="ARBA" id="ARBA00022884"/>
    </source>
</evidence>
<keyword evidence="11" id="KW-1185">Reference proteome</keyword>
<feature type="domain" description="RRM" evidence="8">
    <location>
        <begin position="7"/>
        <end position="85"/>
    </location>
</feature>
<gene>
    <name evidence="10" type="ORF">GN244_ATG09672</name>
</gene>
<dbReference type="SUPFAM" id="SSF54928">
    <property type="entry name" value="RNA-binding domain, RBD"/>
    <property type="match status" value="1"/>
</dbReference>
<dbReference type="SMART" id="SM00360">
    <property type="entry name" value="RRM"/>
    <property type="match status" value="1"/>
</dbReference>
<dbReference type="Gene3D" id="3.30.70.330">
    <property type="match status" value="1"/>
</dbReference>
<feature type="region of interest" description="Disordered" evidence="7">
    <location>
        <begin position="204"/>
        <end position="257"/>
    </location>
</feature>
<dbReference type="InterPro" id="IPR035979">
    <property type="entry name" value="RBD_domain_sf"/>
</dbReference>
<keyword evidence="2 6" id="KW-0863">Zinc-finger</keyword>
<keyword evidence="3 6" id="KW-0862">Zinc</keyword>
<evidence type="ECO:0000256" key="6">
    <source>
        <dbReference type="PROSITE-ProRule" id="PRU00723"/>
    </source>
</evidence>
<dbReference type="InterPro" id="IPR000571">
    <property type="entry name" value="Znf_CCCH"/>
</dbReference>
<dbReference type="InterPro" id="IPR052462">
    <property type="entry name" value="SLIRP/GR-RBP-like"/>
</dbReference>
<evidence type="ECO:0000256" key="2">
    <source>
        <dbReference type="ARBA" id="ARBA00022771"/>
    </source>
</evidence>
<evidence type="ECO:0000259" key="8">
    <source>
        <dbReference type="PROSITE" id="PS50102"/>
    </source>
</evidence>
<dbReference type="Pfam" id="PF00076">
    <property type="entry name" value="RRM_1"/>
    <property type="match status" value="1"/>
</dbReference>
<dbReference type="Pfam" id="PF14608">
    <property type="entry name" value="zf-CCCH_2"/>
    <property type="match status" value="1"/>
</dbReference>
<dbReference type="Proteomes" id="UP000602510">
    <property type="component" value="Unassembled WGS sequence"/>
</dbReference>
<evidence type="ECO:0000256" key="7">
    <source>
        <dbReference type="SAM" id="MobiDB-lite"/>
    </source>
</evidence>
<evidence type="ECO:0000256" key="3">
    <source>
        <dbReference type="ARBA" id="ARBA00022833"/>
    </source>
</evidence>
<feature type="zinc finger region" description="C3H1-type" evidence="6">
    <location>
        <begin position="173"/>
        <end position="200"/>
    </location>
</feature>
<dbReference type="SMART" id="SM00356">
    <property type="entry name" value="ZnF_C3H1"/>
    <property type="match status" value="3"/>
</dbReference>
<dbReference type="PROSITE" id="PS50103">
    <property type="entry name" value="ZF_C3H1"/>
    <property type="match status" value="3"/>
</dbReference>
<feature type="compositionally biased region" description="Basic and acidic residues" evidence="7">
    <location>
        <begin position="204"/>
        <end position="237"/>
    </location>
</feature>
<dbReference type="GO" id="GO:0008270">
    <property type="term" value="F:zinc ion binding"/>
    <property type="evidence" value="ECO:0007669"/>
    <property type="project" value="UniProtKB-KW"/>
</dbReference>
<dbReference type="PANTHER" id="PTHR48027">
    <property type="entry name" value="HETEROGENEOUS NUCLEAR RIBONUCLEOPROTEIN 87F-RELATED"/>
    <property type="match status" value="1"/>
</dbReference>
<evidence type="ECO:0000256" key="5">
    <source>
        <dbReference type="PROSITE-ProRule" id="PRU00176"/>
    </source>
</evidence>
<feature type="domain" description="C3H1-type" evidence="9">
    <location>
        <begin position="98"/>
        <end position="125"/>
    </location>
</feature>
<feature type="domain" description="C3H1-type" evidence="9">
    <location>
        <begin position="173"/>
        <end position="200"/>
    </location>
</feature>
<feature type="region of interest" description="Disordered" evidence="7">
    <location>
        <begin position="147"/>
        <end position="170"/>
    </location>
</feature>
<feature type="zinc finger region" description="C3H1-type" evidence="6">
    <location>
        <begin position="98"/>
        <end position="125"/>
    </location>
</feature>
<dbReference type="Pfam" id="PF00642">
    <property type="entry name" value="zf-CCCH"/>
    <property type="match status" value="1"/>
</dbReference>
<dbReference type="InterPro" id="IPR012677">
    <property type="entry name" value="Nucleotide-bd_a/b_plait_sf"/>
</dbReference>
<dbReference type="Gene3D" id="3.30.1370.210">
    <property type="match status" value="1"/>
</dbReference>
<protein>
    <submittedName>
        <fullName evidence="10">Zinc finger C-x8-C-x5-C-x3-H type (And similar)</fullName>
    </submittedName>
</protein>
<proteinExistence type="predicted"/>
<dbReference type="EMBL" id="WSZM01000209">
    <property type="protein sequence ID" value="KAF4038221.1"/>
    <property type="molecule type" value="Genomic_DNA"/>
</dbReference>
<sequence>MRSNDSQKIIVVGIPKTLDDAQLSELFGEFGAVADAKVVLDAASNTSRGFGFVTFTAGSAMRAAIKGMNKRVVQGRTLNVRQLVPKDQFQAQKQEAPDASQRPCWLLRKGKCTKGANCPFSHDIKDGEFGNCFEYVQTGECKRGDSCKFSHPQKTEEEEDDEKSENVKSEAKPMEKRVCYSFQNGRCHRGKKCLYRHELLETGEQKNEKKKEKVKKEPFEVVNEKTEAGKKRRRPEETESDEEVEKVKQEKPQPAAAGLAAHVNNFMTSQRPVAHQKPVTHQKLKQKPVQSQNAPKKFEWKAKVATSIKSEKRHQEVPQQHYEQEEAPVQRPVKRMKTEKVDMGAAFDGVSDDESAPVRGGRKKKVDKETMRANREKLKQERRANRSAKKTALSNLLTKNEVELGA</sequence>
<dbReference type="AlphaFoldDB" id="A0A833SAK9"/>
<dbReference type="InterPro" id="IPR000504">
    <property type="entry name" value="RRM_dom"/>
</dbReference>
<evidence type="ECO:0000259" key="9">
    <source>
        <dbReference type="PROSITE" id="PS50103"/>
    </source>
</evidence>
<dbReference type="GO" id="GO:0003723">
    <property type="term" value="F:RNA binding"/>
    <property type="evidence" value="ECO:0007669"/>
    <property type="project" value="UniProtKB-UniRule"/>
</dbReference>
<evidence type="ECO:0000313" key="10">
    <source>
        <dbReference type="EMBL" id="KAF4038221.1"/>
    </source>
</evidence>
<keyword evidence="1 6" id="KW-0479">Metal-binding</keyword>
<feature type="region of interest" description="Disordered" evidence="7">
    <location>
        <begin position="272"/>
        <end position="406"/>
    </location>
</feature>
<dbReference type="Gene3D" id="4.10.1000.10">
    <property type="entry name" value="Zinc finger, CCCH-type"/>
    <property type="match status" value="1"/>
</dbReference>
<name>A0A833SAK9_PHYIN</name>
<dbReference type="InterPro" id="IPR036855">
    <property type="entry name" value="Znf_CCCH_sf"/>
</dbReference>
<feature type="domain" description="C3H1-type" evidence="9">
    <location>
        <begin position="131"/>
        <end position="154"/>
    </location>
</feature>
<reference evidence="10" key="1">
    <citation type="submission" date="2020-04" db="EMBL/GenBank/DDBJ databases">
        <title>Hybrid Assembly of Korean Phytophthora infestans isolates.</title>
        <authorList>
            <person name="Prokchorchik M."/>
            <person name="Lee Y."/>
            <person name="Seo J."/>
            <person name="Cho J.-H."/>
            <person name="Park Y.-E."/>
            <person name="Jang D.-C."/>
            <person name="Im J.-S."/>
            <person name="Choi J.-G."/>
            <person name="Park H.-J."/>
            <person name="Lee G.-B."/>
            <person name="Lee Y.-G."/>
            <person name="Hong S.-Y."/>
            <person name="Cho K."/>
            <person name="Sohn K.H."/>
        </authorList>
    </citation>
    <scope>NUCLEOTIDE SEQUENCE</scope>
    <source>
        <strain evidence="10">KR_1_A1</strain>
    </source>
</reference>
<feature type="zinc finger region" description="C3H1-type" evidence="6">
    <location>
        <begin position="131"/>
        <end position="154"/>
    </location>
</feature>
<comment type="caution">
    <text evidence="10">The sequence shown here is derived from an EMBL/GenBank/DDBJ whole genome shotgun (WGS) entry which is preliminary data.</text>
</comment>
<accession>A0A833SAK9</accession>
<organism evidence="10 11">
    <name type="scientific">Phytophthora infestans</name>
    <name type="common">Potato late blight agent</name>
    <name type="synonym">Botrytis infestans</name>
    <dbReference type="NCBI Taxonomy" id="4787"/>
    <lineage>
        <taxon>Eukaryota</taxon>
        <taxon>Sar</taxon>
        <taxon>Stramenopiles</taxon>
        <taxon>Oomycota</taxon>
        <taxon>Peronosporomycetes</taxon>
        <taxon>Peronosporales</taxon>
        <taxon>Peronosporaceae</taxon>
        <taxon>Phytophthora</taxon>
    </lineage>
</organism>
<feature type="compositionally biased region" description="Basic and acidic residues" evidence="7">
    <location>
        <begin position="366"/>
        <end position="384"/>
    </location>
</feature>
<dbReference type="PROSITE" id="PS50102">
    <property type="entry name" value="RRM"/>
    <property type="match status" value="1"/>
</dbReference>
<evidence type="ECO:0000313" key="11">
    <source>
        <dbReference type="Proteomes" id="UP000602510"/>
    </source>
</evidence>
<evidence type="ECO:0000256" key="1">
    <source>
        <dbReference type="ARBA" id="ARBA00022723"/>
    </source>
</evidence>